<dbReference type="PANTHER" id="PTHR13932:SF5">
    <property type="entry name" value="RADICAL S-ADENOSYL METHIONINE DOMAIN-CONTAINING PROTEIN 1, MITOCHONDRIAL"/>
    <property type="match status" value="1"/>
</dbReference>
<accession>A0ABR7F4D6</accession>
<protein>
    <recommendedName>
        <fullName evidence="2 9">Heme chaperone HemW</fullName>
    </recommendedName>
</protein>
<evidence type="ECO:0000313" key="11">
    <source>
        <dbReference type="EMBL" id="MBC5668471.1"/>
    </source>
</evidence>
<evidence type="ECO:0000256" key="7">
    <source>
        <dbReference type="ARBA" id="ARBA00023014"/>
    </source>
</evidence>
<dbReference type="InterPro" id="IPR034505">
    <property type="entry name" value="Coproporphyrinogen-III_oxidase"/>
</dbReference>
<proteinExistence type="inferred from homology"/>
<dbReference type="SFLD" id="SFLDF00562">
    <property type="entry name" value="HemN-like__clustered_with_heat"/>
    <property type="match status" value="1"/>
</dbReference>
<keyword evidence="8 9" id="KW-0143">Chaperone</keyword>
<evidence type="ECO:0000313" key="12">
    <source>
        <dbReference type="Proteomes" id="UP000597877"/>
    </source>
</evidence>
<dbReference type="CDD" id="cd01335">
    <property type="entry name" value="Radical_SAM"/>
    <property type="match status" value="1"/>
</dbReference>
<dbReference type="SFLD" id="SFLDG01082">
    <property type="entry name" value="B12-binding_domain_containing"/>
    <property type="match status" value="1"/>
</dbReference>
<dbReference type="PANTHER" id="PTHR13932">
    <property type="entry name" value="COPROPORPHYRINIGEN III OXIDASE"/>
    <property type="match status" value="1"/>
</dbReference>
<reference evidence="11 12" key="1">
    <citation type="submission" date="2020-08" db="EMBL/GenBank/DDBJ databases">
        <title>Genome public.</title>
        <authorList>
            <person name="Liu C."/>
            <person name="Sun Q."/>
        </authorList>
    </citation>
    <scope>NUCLEOTIDE SEQUENCE [LARGE SCALE GENOMIC DNA]</scope>
    <source>
        <strain evidence="11 12">BX4</strain>
    </source>
</reference>
<keyword evidence="9" id="KW-0004">4Fe-4S</keyword>
<evidence type="ECO:0000256" key="2">
    <source>
        <dbReference type="ARBA" id="ARBA00017228"/>
    </source>
</evidence>
<comment type="caution">
    <text evidence="11">The sequence shown here is derived from an EMBL/GenBank/DDBJ whole genome shotgun (WGS) entry which is preliminary data.</text>
</comment>
<evidence type="ECO:0000259" key="10">
    <source>
        <dbReference type="PROSITE" id="PS51918"/>
    </source>
</evidence>
<dbReference type="Pfam" id="PF06969">
    <property type="entry name" value="HemN_C"/>
    <property type="match status" value="1"/>
</dbReference>
<name>A0ABR7F4D6_9FIRM</name>
<dbReference type="Proteomes" id="UP000597877">
    <property type="component" value="Unassembled WGS sequence"/>
</dbReference>
<dbReference type="SFLD" id="SFLDS00029">
    <property type="entry name" value="Radical_SAM"/>
    <property type="match status" value="1"/>
</dbReference>
<evidence type="ECO:0000256" key="3">
    <source>
        <dbReference type="ARBA" id="ARBA00022617"/>
    </source>
</evidence>
<keyword evidence="7 9" id="KW-0411">Iron-sulfur</keyword>
<dbReference type="Gene3D" id="3.20.20.70">
    <property type="entry name" value="Aldolase class I"/>
    <property type="match status" value="1"/>
</dbReference>
<dbReference type="InterPro" id="IPR007197">
    <property type="entry name" value="rSAM"/>
</dbReference>
<keyword evidence="12" id="KW-1185">Reference proteome</keyword>
<dbReference type="EMBL" id="JACOOZ010000008">
    <property type="protein sequence ID" value="MBC5668471.1"/>
    <property type="molecule type" value="Genomic_DNA"/>
</dbReference>
<dbReference type="SFLD" id="SFLDF00288">
    <property type="entry name" value="HemN-like__clustered_with_nucl"/>
    <property type="match status" value="1"/>
</dbReference>
<evidence type="ECO:0000256" key="1">
    <source>
        <dbReference type="ARBA" id="ARBA00006100"/>
    </source>
</evidence>
<keyword evidence="4 9" id="KW-0949">S-adenosyl-L-methionine</keyword>
<evidence type="ECO:0000256" key="5">
    <source>
        <dbReference type="ARBA" id="ARBA00022723"/>
    </source>
</evidence>
<dbReference type="RefSeq" id="WP_118589757.1">
    <property type="nucleotide sequence ID" value="NZ_JACOOZ010000008.1"/>
</dbReference>
<sequence>MDKLEIYVHIPFCAKKCDYCDFLSMRGDSVTKREYVSALINEIKLSKDRMEGYLVDTIFIGGGTPSILEGKYIGEIMDAIRQNCVVDENAEITIECNPGTLDKYKLKYYKDLGINRISIGLQSANDDELMAIGRIHNFDKFLESYKLAREAGFSNINVDIMSALPGQSIESYRETLKKVTDLNPEHISAYSLIVEEETPLYDRVEAAENAGYSILPDEDTEREMYYETGKFLKDSGYMRYEISNYSKVGYECRHNIGYWKRKDYLGFGLGAASLYKNTRYSNIAGLSQYISVMSGGNLEENENFWGETIYQDDIWDIQEDPLTVIQGKIQKLSNKDMMEEFMFLGLRMMEGISVDEFEEKFGRKFETVYGNVADKLISQGLLKKNDNRIMLTDRGIDVSNYAMSEFLL</sequence>
<dbReference type="InterPro" id="IPR010723">
    <property type="entry name" value="HemN_C"/>
</dbReference>
<keyword evidence="3 9" id="KW-0349">Heme</keyword>
<keyword evidence="5 9" id="KW-0479">Metal-binding</keyword>
<dbReference type="InterPro" id="IPR058240">
    <property type="entry name" value="rSAM_sf"/>
</dbReference>
<evidence type="ECO:0000256" key="8">
    <source>
        <dbReference type="ARBA" id="ARBA00023186"/>
    </source>
</evidence>
<evidence type="ECO:0000256" key="4">
    <source>
        <dbReference type="ARBA" id="ARBA00022691"/>
    </source>
</evidence>
<dbReference type="SMART" id="SM00729">
    <property type="entry name" value="Elp3"/>
    <property type="match status" value="1"/>
</dbReference>
<feature type="domain" description="Radical SAM core" evidence="10">
    <location>
        <begin position="1"/>
        <end position="241"/>
    </location>
</feature>
<organism evidence="11 12">
    <name type="scientific">Eubacterium segne</name>
    <dbReference type="NCBI Taxonomy" id="2763045"/>
    <lineage>
        <taxon>Bacteria</taxon>
        <taxon>Bacillati</taxon>
        <taxon>Bacillota</taxon>
        <taxon>Clostridia</taxon>
        <taxon>Eubacteriales</taxon>
        <taxon>Eubacteriaceae</taxon>
        <taxon>Eubacterium</taxon>
    </lineage>
</organism>
<dbReference type="InterPro" id="IPR013785">
    <property type="entry name" value="Aldolase_TIM"/>
</dbReference>
<dbReference type="PROSITE" id="PS51918">
    <property type="entry name" value="RADICAL_SAM"/>
    <property type="match status" value="1"/>
</dbReference>
<dbReference type="InterPro" id="IPR006638">
    <property type="entry name" value="Elp3/MiaA/NifB-like_rSAM"/>
</dbReference>
<comment type="similarity">
    <text evidence="1">Belongs to the anaerobic coproporphyrinogen-III oxidase family. HemW subfamily.</text>
</comment>
<keyword evidence="6 9" id="KW-0408">Iron</keyword>
<keyword evidence="9" id="KW-0963">Cytoplasm</keyword>
<dbReference type="InterPro" id="IPR004559">
    <property type="entry name" value="HemW-like"/>
</dbReference>
<dbReference type="Pfam" id="PF04055">
    <property type="entry name" value="Radical_SAM"/>
    <property type="match status" value="1"/>
</dbReference>
<dbReference type="SFLD" id="SFLDG01065">
    <property type="entry name" value="anaerobic_coproporphyrinogen-I"/>
    <property type="match status" value="1"/>
</dbReference>
<dbReference type="SUPFAM" id="SSF102114">
    <property type="entry name" value="Radical SAM enzymes"/>
    <property type="match status" value="1"/>
</dbReference>
<comment type="function">
    <text evidence="9">Probably acts as a heme chaperone, transferring heme to an unknown acceptor. Binds one molecule of heme per monomer, possibly covalently. Binds 1 [4Fe-4S] cluster. The cluster is coordinated with 3 cysteines and an exchangeable S-adenosyl-L-methionine.</text>
</comment>
<dbReference type="NCBIfam" id="TIGR00539">
    <property type="entry name" value="hemN_rel"/>
    <property type="match status" value="1"/>
</dbReference>
<evidence type="ECO:0000256" key="9">
    <source>
        <dbReference type="RuleBase" id="RU364116"/>
    </source>
</evidence>
<comment type="subcellular location">
    <subcellularLocation>
        <location evidence="9">Cytoplasm</location>
    </subcellularLocation>
</comment>
<gene>
    <name evidence="11" type="primary">hemW</name>
    <name evidence="11" type="ORF">H8S00_10860</name>
</gene>
<evidence type="ECO:0000256" key="6">
    <source>
        <dbReference type="ARBA" id="ARBA00023004"/>
    </source>
</evidence>